<gene>
    <name evidence="1" type="ORF">DX927_11010</name>
</gene>
<dbReference type="InterPro" id="IPR049615">
    <property type="entry name" value="BH0509-like"/>
</dbReference>
<dbReference type="Proteomes" id="UP000324326">
    <property type="component" value="Unassembled WGS sequence"/>
</dbReference>
<organism evidence="1 2">
    <name type="scientific">Bacillus swezeyi</name>
    <dbReference type="NCBI Taxonomy" id="1925020"/>
    <lineage>
        <taxon>Bacteria</taxon>
        <taxon>Bacillati</taxon>
        <taxon>Bacillota</taxon>
        <taxon>Bacilli</taxon>
        <taxon>Bacillales</taxon>
        <taxon>Bacillaceae</taxon>
        <taxon>Bacillus</taxon>
    </lineage>
</organism>
<dbReference type="AlphaFoldDB" id="A0A5M8RUX3"/>
<evidence type="ECO:0000313" key="1">
    <source>
        <dbReference type="EMBL" id="KAA6451298.1"/>
    </source>
</evidence>
<protein>
    <submittedName>
        <fullName evidence="1">BH0509 family protein</fullName>
    </submittedName>
</protein>
<accession>A0A5M8RUX3</accession>
<proteinExistence type="predicted"/>
<evidence type="ECO:0000313" key="2">
    <source>
        <dbReference type="Proteomes" id="UP000324326"/>
    </source>
</evidence>
<dbReference type="NCBIfam" id="NF033562">
    <property type="entry name" value="BH0509_fam"/>
    <property type="match status" value="1"/>
</dbReference>
<comment type="caution">
    <text evidence="1">The sequence shown here is derived from an EMBL/GenBank/DDBJ whole genome shotgun (WGS) entry which is preliminary data.</text>
</comment>
<sequence length="49" mass="5858">MTVEERNEKIEWIHLIENYGKESLKGKSDDEIEKLYRLAVLKQTDAMYV</sequence>
<dbReference type="EMBL" id="QSND01000002">
    <property type="protein sequence ID" value="KAA6451298.1"/>
    <property type="molecule type" value="Genomic_DNA"/>
</dbReference>
<reference evidence="1 2" key="1">
    <citation type="submission" date="2018-08" db="EMBL/GenBank/DDBJ databases">
        <title>Bacillus phenotypic plasticity.</title>
        <authorList>
            <person name="Hurtado E."/>
        </authorList>
    </citation>
    <scope>NUCLEOTIDE SEQUENCE [LARGE SCALE GENOMIC DNA]</scope>
    <source>
        <strain evidence="1 2">427</strain>
    </source>
</reference>
<dbReference type="RefSeq" id="WP_124932398.1">
    <property type="nucleotide sequence ID" value="NZ_QSND01000002.1"/>
</dbReference>
<name>A0A5M8RUX3_9BACI</name>